<evidence type="ECO:0000313" key="1">
    <source>
        <dbReference type="EMBL" id="CAJ2669911.1"/>
    </source>
</evidence>
<dbReference type="EMBL" id="CASHSV030000615">
    <property type="protein sequence ID" value="CAJ2669911.1"/>
    <property type="molecule type" value="Genomic_DNA"/>
</dbReference>
<gene>
    <name evidence="1" type="ORF">MILVUS5_LOCUS34032</name>
</gene>
<sequence length="471" mass="51993">MARKTHIAVIPSPGFSHLVPILEFTKRLVKNHPNFHVTCIIPSLGSPPDSSKSYLERIPPNINSIFLPPINKQDVPQGAYPGILIQLTVTLSLPSIHQALKTLNSKSPLVAIIADAFAFEALDFAKEFNSLSYLYFPSNAFVLSLVLEMPKLDEQVSCEYKDLQEPIGLLGCVPINGIDLPTPTKNRSSEAYKKYLQRAKGMYLVDGIIFNSFFELESSVIEALEQKGHGKISFFPVGPITQIGSSNNDDVIDELECLKWLKKQPQNSVLYVSFGSGGTLSQRQINELAFGLELSGQRFIWVLRAPSDSVSAAYLEATNEDPLKFLPNGFLERTKEKGFILPSWAPQIEILNQNSVGGFLSHCGWNSVLESIQEGVPIVAWPLFAEQAMNAVMLSDGLKVAIRLKYEDDEIVEKEKIAKVIKCVMEGEEGKGMRERMKSLKDSAANALKDDGSSIKSLAHLASHWGKFGGI</sequence>
<protein>
    <submittedName>
        <fullName evidence="1">Uncharacterized protein</fullName>
    </submittedName>
</protein>
<name>A0ACB0LKZ0_TRIPR</name>
<dbReference type="Proteomes" id="UP001177021">
    <property type="component" value="Unassembled WGS sequence"/>
</dbReference>
<organism evidence="1 2">
    <name type="scientific">Trifolium pratense</name>
    <name type="common">Red clover</name>
    <dbReference type="NCBI Taxonomy" id="57577"/>
    <lineage>
        <taxon>Eukaryota</taxon>
        <taxon>Viridiplantae</taxon>
        <taxon>Streptophyta</taxon>
        <taxon>Embryophyta</taxon>
        <taxon>Tracheophyta</taxon>
        <taxon>Spermatophyta</taxon>
        <taxon>Magnoliopsida</taxon>
        <taxon>eudicotyledons</taxon>
        <taxon>Gunneridae</taxon>
        <taxon>Pentapetalae</taxon>
        <taxon>rosids</taxon>
        <taxon>fabids</taxon>
        <taxon>Fabales</taxon>
        <taxon>Fabaceae</taxon>
        <taxon>Papilionoideae</taxon>
        <taxon>50 kb inversion clade</taxon>
        <taxon>NPAAA clade</taxon>
        <taxon>Hologalegina</taxon>
        <taxon>IRL clade</taxon>
        <taxon>Trifolieae</taxon>
        <taxon>Trifolium</taxon>
    </lineage>
</organism>
<evidence type="ECO:0000313" key="2">
    <source>
        <dbReference type="Proteomes" id="UP001177021"/>
    </source>
</evidence>
<keyword evidence="2" id="KW-1185">Reference proteome</keyword>
<reference evidence="1" key="1">
    <citation type="submission" date="2023-10" db="EMBL/GenBank/DDBJ databases">
        <authorList>
            <person name="Rodriguez Cubillos JULIANA M."/>
            <person name="De Vega J."/>
        </authorList>
    </citation>
    <scope>NUCLEOTIDE SEQUENCE</scope>
</reference>
<comment type="caution">
    <text evidence="1">The sequence shown here is derived from an EMBL/GenBank/DDBJ whole genome shotgun (WGS) entry which is preliminary data.</text>
</comment>
<accession>A0ACB0LKZ0</accession>
<proteinExistence type="predicted"/>